<evidence type="ECO:0000313" key="10">
    <source>
        <dbReference type="EMBL" id="KAJ8309433.1"/>
    </source>
</evidence>
<dbReference type="PANTHER" id="PTHR10091">
    <property type="entry name" value="ALDOSE-1-EPIMERASE"/>
    <property type="match status" value="1"/>
</dbReference>
<evidence type="ECO:0000256" key="8">
    <source>
        <dbReference type="ARBA" id="ARBA00045743"/>
    </source>
</evidence>
<evidence type="ECO:0000313" key="11">
    <source>
        <dbReference type="Proteomes" id="UP001217089"/>
    </source>
</evidence>
<comment type="catalytic activity">
    <reaction evidence="1 9">
        <text>alpha-D-glucose = beta-D-glucose</text>
        <dbReference type="Rhea" id="RHEA:10264"/>
        <dbReference type="ChEBI" id="CHEBI:15903"/>
        <dbReference type="ChEBI" id="CHEBI:17925"/>
        <dbReference type="EC" id="5.1.3.3"/>
    </reaction>
</comment>
<dbReference type="PROSITE" id="PS00545">
    <property type="entry name" value="ALDOSE_1_EPIMERASE"/>
    <property type="match status" value="1"/>
</dbReference>
<dbReference type="InterPro" id="IPR008183">
    <property type="entry name" value="Aldose_1/G6P_1-epimerase"/>
</dbReference>
<dbReference type="InterPro" id="IPR047215">
    <property type="entry name" value="Galactose_mutarotase-like"/>
</dbReference>
<evidence type="ECO:0000256" key="7">
    <source>
        <dbReference type="ARBA" id="ARBA00023277"/>
    </source>
</evidence>
<keyword evidence="6 9" id="KW-0413">Isomerase</keyword>
<dbReference type="CDD" id="cd09019">
    <property type="entry name" value="galactose_mutarotase_like"/>
    <property type="match status" value="1"/>
</dbReference>
<dbReference type="InterPro" id="IPR018052">
    <property type="entry name" value="Ald1_epimerase_CS"/>
</dbReference>
<comment type="similarity">
    <text evidence="5 9">Belongs to the aldose epimerase family.</text>
</comment>
<comment type="caution">
    <text evidence="10">The sequence shown here is derived from an EMBL/GenBank/DDBJ whole genome shotgun (WGS) entry which is preliminary data.</text>
</comment>
<dbReference type="PANTHER" id="PTHR10091:SF0">
    <property type="entry name" value="GALACTOSE MUTAROTASE"/>
    <property type="match status" value="1"/>
</dbReference>
<dbReference type="PIRSF" id="PIRSF005096">
    <property type="entry name" value="GALM"/>
    <property type="match status" value="1"/>
</dbReference>
<comment type="function">
    <text evidence="8">Mutarotase that catalyzes the interconversion of beta-D-galactose and alpha-D-galactose during galactose metabolism. Beta-D-galactose is metabolized in the liver into glucose 1-phosphate, the primary metabolic fuel, by the action of four enzymes that constitute the Leloir pathway: GALM, GALK1 (galactokinase), GALT (galactose-1-phosphate uridylyltransferase) and GALE (UDP-galactose-4'-epimerase). Involved in the maintenance of the equilibrium between the beta- and alpha-anomers of galactose, therefore ensuring a sufficient supply of the alpha-anomer for GALK1. Also active on D-glucose although shows a preference for galactose over glucose.</text>
</comment>
<evidence type="ECO:0000256" key="5">
    <source>
        <dbReference type="ARBA" id="ARBA00006206"/>
    </source>
</evidence>
<comment type="pathway">
    <text evidence="4 9">Carbohydrate metabolism; hexose metabolism.</text>
</comment>
<evidence type="ECO:0000256" key="2">
    <source>
        <dbReference type="ARBA" id="ARBA00001712"/>
    </source>
</evidence>
<dbReference type="NCBIfam" id="NF008277">
    <property type="entry name" value="PRK11055.1"/>
    <property type="match status" value="1"/>
</dbReference>
<evidence type="ECO:0000256" key="4">
    <source>
        <dbReference type="ARBA" id="ARBA00005028"/>
    </source>
</evidence>
<dbReference type="InterPro" id="IPR011013">
    <property type="entry name" value="Gal_mutarotase_sf_dom"/>
</dbReference>
<keyword evidence="11" id="KW-1185">Reference proteome</keyword>
<evidence type="ECO:0000256" key="3">
    <source>
        <dbReference type="ARBA" id="ARBA00004947"/>
    </source>
</evidence>
<dbReference type="SUPFAM" id="SSF74650">
    <property type="entry name" value="Galactose mutarotase-like"/>
    <property type="match status" value="1"/>
</dbReference>
<gene>
    <name evidence="10" type="ORF">KUTeg_014307</name>
</gene>
<comment type="catalytic activity">
    <reaction evidence="2">
        <text>alpha-D-galactose = beta-D-galactose</text>
        <dbReference type="Rhea" id="RHEA:28675"/>
        <dbReference type="ChEBI" id="CHEBI:27667"/>
        <dbReference type="ChEBI" id="CHEBI:28061"/>
        <dbReference type="EC" id="5.1.3.3"/>
    </reaction>
    <physiologicalReaction direction="right-to-left" evidence="2">
        <dbReference type="Rhea" id="RHEA:28677"/>
    </physiologicalReaction>
</comment>
<evidence type="ECO:0000256" key="9">
    <source>
        <dbReference type="PIRNR" id="PIRNR005096"/>
    </source>
</evidence>
<dbReference type="Gene3D" id="2.70.98.10">
    <property type="match status" value="1"/>
</dbReference>
<evidence type="ECO:0000256" key="1">
    <source>
        <dbReference type="ARBA" id="ARBA00001614"/>
    </source>
</evidence>
<comment type="pathway">
    <text evidence="3">Carbohydrate metabolism; galactose metabolism.</text>
</comment>
<evidence type="ECO:0000256" key="6">
    <source>
        <dbReference type="ARBA" id="ARBA00023235"/>
    </source>
</evidence>
<proteinExistence type="inferred from homology"/>
<reference evidence="10 11" key="1">
    <citation type="submission" date="2022-12" db="EMBL/GenBank/DDBJ databases">
        <title>Chromosome-level genome of Tegillarca granosa.</title>
        <authorList>
            <person name="Kim J."/>
        </authorList>
    </citation>
    <scope>NUCLEOTIDE SEQUENCE [LARGE SCALE GENOMIC DNA]</scope>
    <source>
        <strain evidence="10">Teg-2019</strain>
        <tissue evidence="10">Adductor muscle</tissue>
    </source>
</reference>
<name>A0ABQ9F1M5_TEGGR</name>
<dbReference type="Pfam" id="PF01263">
    <property type="entry name" value="Aldose_epim"/>
    <property type="match status" value="1"/>
</dbReference>
<dbReference type="Proteomes" id="UP001217089">
    <property type="component" value="Unassembled WGS sequence"/>
</dbReference>
<protein>
    <recommendedName>
        <fullName evidence="9">Aldose 1-epimerase</fullName>
        <ecNumber evidence="9">5.1.3.3</ecNumber>
    </recommendedName>
</protein>
<organism evidence="10 11">
    <name type="scientific">Tegillarca granosa</name>
    <name type="common">Malaysian cockle</name>
    <name type="synonym">Anadara granosa</name>
    <dbReference type="NCBI Taxonomy" id="220873"/>
    <lineage>
        <taxon>Eukaryota</taxon>
        <taxon>Metazoa</taxon>
        <taxon>Spiralia</taxon>
        <taxon>Lophotrochozoa</taxon>
        <taxon>Mollusca</taxon>
        <taxon>Bivalvia</taxon>
        <taxon>Autobranchia</taxon>
        <taxon>Pteriomorphia</taxon>
        <taxon>Arcoida</taxon>
        <taxon>Arcoidea</taxon>
        <taxon>Arcidae</taxon>
        <taxon>Tegillarca</taxon>
    </lineage>
</organism>
<dbReference type="EMBL" id="JARBDR010000657">
    <property type="protein sequence ID" value="KAJ8309433.1"/>
    <property type="molecule type" value="Genomic_DNA"/>
</dbReference>
<keyword evidence="7 9" id="KW-0119">Carbohydrate metabolism</keyword>
<accession>A0ABQ9F1M5</accession>
<dbReference type="EC" id="5.1.3.3" evidence="9"/>
<sequence length="323" mass="35552">MSDCNISKECFGKTKEGVDISRFTLTNSKDVTVSIINYGCIVTNIIVPDKDGKKEDICLGFEDMEGYETNLPYFGAVCGRVANRIAGGKFTLEGKEYELAVNNGPNALHGGLKGFDKKVWQAEMEGNKLVLKYVSADGEEGYPGELTTTVTYQLTEDNELVIEYTATTTKATLVNLTNHSYFNLGGQGSVDINEHLVTINAETYTPFIENIPTGKIDPVEGTPYDMRTPVRLGDRLKDVNSGTGYDNNFCLGEVNKTKHAARVVHPPSGRVLDMYTTEPGLQFYTAYYVDNLKGKGGAEQFPTTVLKPGNTYKQRTSYKFGTL</sequence>
<dbReference type="InterPro" id="IPR014718">
    <property type="entry name" value="GH-type_carb-bd"/>
</dbReference>
<dbReference type="InterPro" id="IPR015443">
    <property type="entry name" value="Aldose_1-epimerase"/>
</dbReference>